<dbReference type="Proteomes" id="UP000260780">
    <property type="component" value="Unassembled WGS sequence"/>
</dbReference>
<proteinExistence type="predicted"/>
<gene>
    <name evidence="1" type="ORF">DXC17_05765</name>
</gene>
<evidence type="ECO:0000313" key="1">
    <source>
        <dbReference type="EMBL" id="RGM41142.1"/>
    </source>
</evidence>
<protein>
    <submittedName>
        <fullName evidence="1">Uncharacterized protein</fullName>
    </submittedName>
</protein>
<name>A0A3E4WG42_9BACT</name>
<dbReference type="EMBL" id="QSTF01000010">
    <property type="protein sequence ID" value="RGM41142.1"/>
    <property type="molecule type" value="Genomic_DNA"/>
</dbReference>
<sequence length="120" mass="13808">MIFILLCFLVCYKGRAYMDSLKRGRYDFFLIICSELILNGSCGEEGSVFYRNPRPVLGIFIGRNAIEYCDSTLNGVLIRTGLQRNTRIGSLYGCKYGRSGKFLSRVTGENRPRFFCYIQR</sequence>
<organism evidence="1 2">
    <name type="scientific">Phocaeicola plebeius</name>
    <dbReference type="NCBI Taxonomy" id="310297"/>
    <lineage>
        <taxon>Bacteria</taxon>
        <taxon>Pseudomonadati</taxon>
        <taxon>Bacteroidota</taxon>
        <taxon>Bacteroidia</taxon>
        <taxon>Bacteroidales</taxon>
        <taxon>Bacteroidaceae</taxon>
        <taxon>Phocaeicola</taxon>
    </lineage>
</organism>
<comment type="caution">
    <text evidence="1">The sequence shown here is derived from an EMBL/GenBank/DDBJ whole genome shotgun (WGS) entry which is preliminary data.</text>
</comment>
<dbReference type="AlphaFoldDB" id="A0A3E4WG42"/>
<evidence type="ECO:0000313" key="2">
    <source>
        <dbReference type="Proteomes" id="UP000260780"/>
    </source>
</evidence>
<accession>A0A3E4WG42</accession>
<reference evidence="1 2" key="1">
    <citation type="submission" date="2018-08" db="EMBL/GenBank/DDBJ databases">
        <title>A genome reference for cultivated species of the human gut microbiota.</title>
        <authorList>
            <person name="Zou Y."/>
            <person name="Xue W."/>
            <person name="Luo G."/>
        </authorList>
    </citation>
    <scope>NUCLEOTIDE SEQUENCE [LARGE SCALE GENOMIC DNA]</scope>
    <source>
        <strain evidence="1 2">OM08-14</strain>
    </source>
</reference>